<evidence type="ECO:0000259" key="3">
    <source>
        <dbReference type="PROSITE" id="PS50977"/>
    </source>
</evidence>
<comment type="caution">
    <text evidence="4">The sequence shown here is derived from an EMBL/GenBank/DDBJ whole genome shotgun (WGS) entry which is preliminary data.</text>
</comment>
<dbReference type="PROSITE" id="PS50977">
    <property type="entry name" value="HTH_TETR_2"/>
    <property type="match status" value="1"/>
</dbReference>
<dbReference type="Pfam" id="PF00440">
    <property type="entry name" value="TetR_N"/>
    <property type="match status" value="1"/>
</dbReference>
<reference evidence="4" key="1">
    <citation type="submission" date="2023-05" db="EMBL/GenBank/DDBJ databases">
        <title>Cataloging the Phylogenetic Diversity of Human Bladder Bacteria.</title>
        <authorList>
            <person name="Du J."/>
        </authorList>
    </citation>
    <scope>NUCLEOTIDE SEQUENCE</scope>
    <source>
        <strain evidence="4">UMB1231</strain>
    </source>
</reference>
<dbReference type="RefSeq" id="WP_006908328.1">
    <property type="nucleotide sequence ID" value="NZ_JASOOE010000012.1"/>
</dbReference>
<dbReference type="AlphaFoldDB" id="A0AAJ1Q568"/>
<dbReference type="PANTHER" id="PTHR43479">
    <property type="entry name" value="ACREF/ENVCD OPERON REPRESSOR-RELATED"/>
    <property type="match status" value="1"/>
</dbReference>
<gene>
    <name evidence="4" type="ORF">QP433_06595</name>
</gene>
<evidence type="ECO:0000313" key="4">
    <source>
        <dbReference type="EMBL" id="MDK7187645.1"/>
    </source>
</evidence>
<protein>
    <submittedName>
        <fullName evidence="4">TetR family transcriptional regulator</fullName>
    </submittedName>
</protein>
<evidence type="ECO:0000313" key="5">
    <source>
        <dbReference type="Proteomes" id="UP001229251"/>
    </source>
</evidence>
<proteinExistence type="predicted"/>
<keyword evidence="1 2" id="KW-0238">DNA-binding</keyword>
<sequence>MPSQTFLNLSPEKQDRLVKAGIMEFSQRPKSQASVSNIIRSAEIPRGSFYQYFEDLDEFFSYLFQQVLLELDQFTSDVTLDLDLKSALVNHGSQYIEFMLTSHYSQFLRQVLLHADFQLVKRIYQASRWVHQSKNLDQEKLLTYFEKYLVIEQKDIGNFIEFYHFVLTHCITKALVNHWTLDDCQELFEQRLQWLLEGTLRREILND</sequence>
<dbReference type="SUPFAM" id="SSF46689">
    <property type="entry name" value="Homeodomain-like"/>
    <property type="match status" value="1"/>
</dbReference>
<dbReference type="GO" id="GO:0003677">
    <property type="term" value="F:DNA binding"/>
    <property type="evidence" value="ECO:0007669"/>
    <property type="project" value="UniProtKB-UniRule"/>
</dbReference>
<dbReference type="Gene3D" id="1.10.357.10">
    <property type="entry name" value="Tetracycline Repressor, domain 2"/>
    <property type="match status" value="1"/>
</dbReference>
<evidence type="ECO:0000256" key="2">
    <source>
        <dbReference type="PROSITE-ProRule" id="PRU00335"/>
    </source>
</evidence>
<evidence type="ECO:0000256" key="1">
    <source>
        <dbReference type="ARBA" id="ARBA00023125"/>
    </source>
</evidence>
<dbReference type="Pfam" id="PF17924">
    <property type="entry name" value="TetR_C_19"/>
    <property type="match status" value="1"/>
</dbReference>
<dbReference type="InterPro" id="IPR009057">
    <property type="entry name" value="Homeodomain-like_sf"/>
</dbReference>
<organism evidence="4 5">
    <name type="scientific">Facklamia hominis</name>
    <dbReference type="NCBI Taxonomy" id="178214"/>
    <lineage>
        <taxon>Bacteria</taxon>
        <taxon>Bacillati</taxon>
        <taxon>Bacillota</taxon>
        <taxon>Bacilli</taxon>
        <taxon>Lactobacillales</taxon>
        <taxon>Aerococcaceae</taxon>
        <taxon>Facklamia</taxon>
    </lineage>
</organism>
<dbReference type="InterPro" id="IPR001647">
    <property type="entry name" value="HTH_TetR"/>
</dbReference>
<dbReference type="PANTHER" id="PTHR43479:SF11">
    <property type="entry name" value="ACREF_ENVCD OPERON REPRESSOR-RELATED"/>
    <property type="match status" value="1"/>
</dbReference>
<feature type="domain" description="HTH tetR-type" evidence="3">
    <location>
        <begin position="11"/>
        <end position="71"/>
    </location>
</feature>
<dbReference type="InterPro" id="IPR050624">
    <property type="entry name" value="HTH-type_Tx_Regulator"/>
</dbReference>
<dbReference type="EMBL" id="JASOOE010000012">
    <property type="protein sequence ID" value="MDK7187645.1"/>
    <property type="molecule type" value="Genomic_DNA"/>
</dbReference>
<dbReference type="Proteomes" id="UP001229251">
    <property type="component" value="Unassembled WGS sequence"/>
</dbReference>
<feature type="DNA-binding region" description="H-T-H motif" evidence="2">
    <location>
        <begin position="34"/>
        <end position="53"/>
    </location>
</feature>
<accession>A0AAJ1Q568</accession>
<name>A0AAJ1Q568_9LACT</name>